<organism evidence="9">
    <name type="scientific">Drosophila rhopaloa</name>
    <name type="common">Fruit fly</name>
    <dbReference type="NCBI Taxonomy" id="1041015"/>
    <lineage>
        <taxon>Eukaryota</taxon>
        <taxon>Metazoa</taxon>
        <taxon>Ecdysozoa</taxon>
        <taxon>Arthropoda</taxon>
        <taxon>Hexapoda</taxon>
        <taxon>Insecta</taxon>
        <taxon>Pterygota</taxon>
        <taxon>Neoptera</taxon>
        <taxon>Endopterygota</taxon>
        <taxon>Diptera</taxon>
        <taxon>Brachycera</taxon>
        <taxon>Muscomorpha</taxon>
        <taxon>Ephydroidea</taxon>
        <taxon>Drosophilidae</taxon>
        <taxon>Drosophila</taxon>
        <taxon>Sophophora</taxon>
    </lineage>
</organism>
<feature type="compositionally biased region" description="Polar residues" evidence="6">
    <location>
        <begin position="70"/>
        <end position="79"/>
    </location>
</feature>
<evidence type="ECO:0000256" key="7">
    <source>
        <dbReference type="SAM" id="SignalP"/>
    </source>
</evidence>
<dbReference type="AlphaFoldDB" id="A0A6P4EZE8"/>
<dbReference type="RefSeq" id="XP_016982144.2">
    <property type="nucleotide sequence ID" value="XM_017126655.2"/>
</dbReference>
<sequence length="323" mass="36863">MLRPLWIFQVLLLVVLANEARSAKTHYHRYMLASYRSQHNPKTQMDYKRRRTGTGMQNNQVAQEEEPVQGEQSEQSEQPAQDVPKPRLRYGTSQEPVVLMTKSQKKVPLHELMVRIYQHNEYICMGTVISEKLVVTTSTCFEDASNDVVTMKMYNNEALDGHRIPLNQTFLKGADPLLVAIELSNPPKNSSVIDDTVKLCSTELENYEPIELPLWIRSRHNIHSQRSFVLPLQECLHRMKDPGAHVATRTMICAKNMKFTSQCQLAIGNPLIHAEMICGINVAGHNCPAFTGVDLYIRIYDALDFSIRGMELIKNSRIEDTIL</sequence>
<dbReference type="RefSeq" id="XP_016982144.1">
    <property type="nucleotide sequence ID" value="XM_017126655.1"/>
</dbReference>
<evidence type="ECO:0000256" key="5">
    <source>
        <dbReference type="ARBA" id="ARBA00023157"/>
    </source>
</evidence>
<dbReference type="GO" id="GO:0006508">
    <property type="term" value="P:proteolysis"/>
    <property type="evidence" value="ECO:0007669"/>
    <property type="project" value="UniProtKB-KW"/>
</dbReference>
<dbReference type="PANTHER" id="PTHR24276:SF94">
    <property type="entry name" value="AT20289P-RELATED"/>
    <property type="match status" value="1"/>
</dbReference>
<proteinExistence type="predicted"/>
<evidence type="ECO:0000313" key="9">
    <source>
        <dbReference type="RefSeq" id="XP_016982144.1"/>
    </source>
</evidence>
<dbReference type="OrthoDB" id="7883244at2759"/>
<evidence type="ECO:0000256" key="4">
    <source>
        <dbReference type="ARBA" id="ARBA00022825"/>
    </source>
</evidence>
<dbReference type="InterPro" id="IPR043504">
    <property type="entry name" value="Peptidase_S1_PA_chymotrypsin"/>
</dbReference>
<reference evidence="9" key="1">
    <citation type="submission" date="2025-08" db="UniProtKB">
        <authorList>
            <consortium name="RefSeq"/>
        </authorList>
    </citation>
    <scope>IDENTIFICATION</scope>
</reference>
<dbReference type="SUPFAM" id="SSF50494">
    <property type="entry name" value="Trypsin-like serine proteases"/>
    <property type="match status" value="1"/>
</dbReference>
<evidence type="ECO:0000259" key="8">
    <source>
        <dbReference type="Pfam" id="PF00089"/>
    </source>
</evidence>
<dbReference type="InterPro" id="IPR050430">
    <property type="entry name" value="Peptidase_S1"/>
</dbReference>
<feature type="domain" description="Peptidase S1" evidence="8">
    <location>
        <begin position="111"/>
        <end position="304"/>
    </location>
</feature>
<dbReference type="PANTHER" id="PTHR24276">
    <property type="entry name" value="POLYSERASE-RELATED"/>
    <property type="match status" value="1"/>
</dbReference>
<dbReference type="InterPro" id="IPR001254">
    <property type="entry name" value="Trypsin_dom"/>
</dbReference>
<protein>
    <submittedName>
        <fullName evidence="9">Uncharacterized protein LOC108046777</fullName>
    </submittedName>
</protein>
<gene>
    <name evidence="9" type="primary">LOC108046777</name>
</gene>
<evidence type="ECO:0000256" key="6">
    <source>
        <dbReference type="SAM" id="MobiDB-lite"/>
    </source>
</evidence>
<name>A0A6P4EZE8_DRORH</name>
<evidence type="ECO:0000256" key="2">
    <source>
        <dbReference type="ARBA" id="ARBA00022729"/>
    </source>
</evidence>
<keyword evidence="3" id="KW-0378">Hydrolase</keyword>
<keyword evidence="2 7" id="KW-0732">Signal</keyword>
<feature type="chain" id="PRO_5028095296" evidence="7">
    <location>
        <begin position="23"/>
        <end position="323"/>
    </location>
</feature>
<feature type="signal peptide" evidence="7">
    <location>
        <begin position="1"/>
        <end position="22"/>
    </location>
</feature>
<keyword evidence="1" id="KW-0645">Protease</keyword>
<dbReference type="OMA" id="GHNCPAF"/>
<dbReference type="Pfam" id="PF00089">
    <property type="entry name" value="Trypsin"/>
    <property type="match status" value="1"/>
</dbReference>
<dbReference type="GeneID" id="108046777"/>
<evidence type="ECO:0000256" key="1">
    <source>
        <dbReference type="ARBA" id="ARBA00022670"/>
    </source>
</evidence>
<evidence type="ECO:0000256" key="3">
    <source>
        <dbReference type="ARBA" id="ARBA00022801"/>
    </source>
</evidence>
<dbReference type="GO" id="GO:0004252">
    <property type="term" value="F:serine-type endopeptidase activity"/>
    <property type="evidence" value="ECO:0007669"/>
    <property type="project" value="InterPro"/>
</dbReference>
<keyword evidence="5" id="KW-1015">Disulfide bond</keyword>
<accession>A0A6P4EZE8</accession>
<feature type="region of interest" description="Disordered" evidence="6">
    <location>
        <begin position="55"/>
        <end position="92"/>
    </location>
</feature>
<dbReference type="Gene3D" id="2.40.10.10">
    <property type="entry name" value="Trypsin-like serine proteases"/>
    <property type="match status" value="2"/>
</dbReference>
<dbReference type="InterPro" id="IPR009003">
    <property type="entry name" value="Peptidase_S1_PA"/>
</dbReference>
<keyword evidence="4" id="KW-0720">Serine protease</keyword>